<evidence type="ECO:0000313" key="4">
    <source>
        <dbReference type="Proteomes" id="UP000676325"/>
    </source>
</evidence>
<dbReference type="InterPro" id="IPR014729">
    <property type="entry name" value="Rossmann-like_a/b/a_fold"/>
</dbReference>
<evidence type="ECO:0000313" key="3">
    <source>
        <dbReference type="EMBL" id="MBR7829933.1"/>
    </source>
</evidence>
<evidence type="ECO:0000256" key="1">
    <source>
        <dbReference type="ARBA" id="ARBA00008791"/>
    </source>
</evidence>
<accession>A0A941IME8</accession>
<dbReference type="CDD" id="cd23659">
    <property type="entry name" value="USP_At3g01520-like"/>
    <property type="match status" value="1"/>
</dbReference>
<dbReference type="PANTHER" id="PTHR46268">
    <property type="entry name" value="STRESS RESPONSE PROTEIN NHAX"/>
    <property type="match status" value="1"/>
</dbReference>
<dbReference type="Pfam" id="PF00582">
    <property type="entry name" value="Usp"/>
    <property type="match status" value="2"/>
</dbReference>
<organism evidence="3 4">
    <name type="scientific">Actinospica acidithermotolerans</name>
    <dbReference type="NCBI Taxonomy" id="2828514"/>
    <lineage>
        <taxon>Bacteria</taxon>
        <taxon>Bacillati</taxon>
        <taxon>Actinomycetota</taxon>
        <taxon>Actinomycetes</taxon>
        <taxon>Catenulisporales</taxon>
        <taxon>Actinospicaceae</taxon>
        <taxon>Actinospica</taxon>
    </lineage>
</organism>
<comment type="similarity">
    <text evidence="1">Belongs to the universal stress protein A family.</text>
</comment>
<dbReference type="EMBL" id="JAGSOH010000106">
    <property type="protein sequence ID" value="MBR7829933.1"/>
    <property type="molecule type" value="Genomic_DNA"/>
</dbReference>
<dbReference type="Proteomes" id="UP000676325">
    <property type="component" value="Unassembled WGS sequence"/>
</dbReference>
<dbReference type="Gene3D" id="3.40.50.620">
    <property type="entry name" value="HUPs"/>
    <property type="match status" value="2"/>
</dbReference>
<dbReference type="SUPFAM" id="SSF52402">
    <property type="entry name" value="Adenine nucleotide alpha hydrolases-like"/>
    <property type="match status" value="2"/>
</dbReference>
<sequence length="284" mass="30346">MSELFTPDAYEGRPVAVAVDGSDFARDAADWAAGEALRGGRRLRVLTVADSASDEDAFDLLDEIETRLVKAHPGLVVERDALVGDPVRELEAVSRESALLVVGSRGRGGFAGLLLGSVSFHLAAHAHCPLVVVPRSHAAAAHRGPSVVGVDDEHDCTQVLRYALDHAEGAGGGLRVVHAWAPYPLHDSTYISDTDITARHAQERIAAWLKAAHAEQYRVRAETAVVRGDPAKVLVEQSRDADLVVVGAHRGRLPRTGRIGPILHELLLAARCPVAIVPLVWSAE</sequence>
<proteinExistence type="inferred from homology"/>
<dbReference type="PANTHER" id="PTHR46268:SF6">
    <property type="entry name" value="UNIVERSAL STRESS PROTEIN UP12"/>
    <property type="match status" value="1"/>
</dbReference>
<comment type="caution">
    <text evidence="3">The sequence shown here is derived from an EMBL/GenBank/DDBJ whole genome shotgun (WGS) entry which is preliminary data.</text>
</comment>
<dbReference type="PRINTS" id="PR01438">
    <property type="entry name" value="UNVRSLSTRESS"/>
</dbReference>
<dbReference type="InterPro" id="IPR006015">
    <property type="entry name" value="Universal_stress_UspA"/>
</dbReference>
<evidence type="ECO:0000259" key="2">
    <source>
        <dbReference type="Pfam" id="PF00582"/>
    </source>
</evidence>
<feature type="domain" description="UspA" evidence="2">
    <location>
        <begin position="13"/>
        <end position="134"/>
    </location>
</feature>
<dbReference type="AlphaFoldDB" id="A0A941IME8"/>
<gene>
    <name evidence="3" type="ORF">KDK95_26760</name>
</gene>
<protein>
    <submittedName>
        <fullName evidence="3">Universal stress protein</fullName>
    </submittedName>
</protein>
<name>A0A941IME8_9ACTN</name>
<feature type="domain" description="UspA" evidence="2">
    <location>
        <begin position="147"/>
        <end position="278"/>
    </location>
</feature>
<dbReference type="InterPro" id="IPR006016">
    <property type="entry name" value="UspA"/>
</dbReference>
<keyword evidence="4" id="KW-1185">Reference proteome</keyword>
<reference evidence="3" key="1">
    <citation type="submission" date="2021-04" db="EMBL/GenBank/DDBJ databases">
        <title>Genome based classification of Actinospica acidithermotolerans sp. nov., an actinobacterium isolated from an Indonesian hot spring.</title>
        <authorList>
            <person name="Kusuma A.B."/>
            <person name="Putra K.E."/>
            <person name="Nafisah S."/>
            <person name="Loh J."/>
            <person name="Nouioui I."/>
            <person name="Goodfellow M."/>
        </authorList>
    </citation>
    <scope>NUCLEOTIDE SEQUENCE</scope>
    <source>
        <strain evidence="3">MGRD01-02</strain>
    </source>
</reference>
<dbReference type="RefSeq" id="WP_212521066.1">
    <property type="nucleotide sequence ID" value="NZ_JAGSOH010000106.1"/>
</dbReference>